<accession>A0A6C2YLM2</accession>
<organism evidence="5">
    <name type="scientific">Tuwongella immobilis</name>
    <dbReference type="NCBI Taxonomy" id="692036"/>
    <lineage>
        <taxon>Bacteria</taxon>
        <taxon>Pseudomonadati</taxon>
        <taxon>Planctomycetota</taxon>
        <taxon>Planctomycetia</taxon>
        <taxon>Gemmatales</taxon>
        <taxon>Gemmataceae</taxon>
        <taxon>Tuwongella</taxon>
    </lineage>
</organism>
<evidence type="ECO:0000259" key="4">
    <source>
        <dbReference type="Pfam" id="PF00004"/>
    </source>
</evidence>
<evidence type="ECO:0000256" key="2">
    <source>
        <dbReference type="ARBA" id="ARBA00022840"/>
    </source>
</evidence>
<dbReference type="EMBL" id="LR586016">
    <property type="protein sequence ID" value="VIP01995.1"/>
    <property type="molecule type" value="Genomic_DNA"/>
</dbReference>
<dbReference type="GO" id="GO:0005524">
    <property type="term" value="F:ATP binding"/>
    <property type="evidence" value="ECO:0007669"/>
    <property type="project" value="UniProtKB-KW"/>
</dbReference>
<evidence type="ECO:0000313" key="6">
    <source>
        <dbReference type="Proteomes" id="UP000464378"/>
    </source>
</evidence>
<name>A0A6C2YLM2_9BACT</name>
<dbReference type="PANTHER" id="PTHR23073">
    <property type="entry name" value="26S PROTEASOME REGULATORY SUBUNIT"/>
    <property type="match status" value="1"/>
</dbReference>
<keyword evidence="6" id="KW-1185">Reference proteome</keyword>
<feature type="region of interest" description="Disordered" evidence="3">
    <location>
        <begin position="268"/>
        <end position="299"/>
    </location>
</feature>
<dbReference type="RefSeq" id="WP_162657219.1">
    <property type="nucleotide sequence ID" value="NZ_LR593887.1"/>
</dbReference>
<feature type="domain" description="ATPase AAA-type core" evidence="4">
    <location>
        <begin position="91"/>
        <end position="205"/>
    </location>
</feature>
<dbReference type="Proteomes" id="UP000464378">
    <property type="component" value="Chromosome"/>
</dbReference>
<dbReference type="SUPFAM" id="SSF52540">
    <property type="entry name" value="P-loop containing nucleoside triphosphate hydrolases"/>
    <property type="match status" value="1"/>
</dbReference>
<dbReference type="KEGG" id="tim:GMBLW1_19650"/>
<sequence length="299" mass="33977">MSCETNRQWAVMDGGKFQPCGATTAALPAGAYSCFLDPYGQPYFMQKPLLVDELIDFPGSLPNRILHELDQFWTLGERFAKYGFLHRRGFLFWGKQGCGKSSLIHQITSKVIASGHVAFFCQYPRAFVACMEKFRQVEPERPIVCIFEDIDAIIQHHGDSDLLQWLDGNTQVNKAVNLASTNYPEKLDRRIIARPRRFDRILQIETPDESMRRAYFLAKLPELSPVEMERWVLLTESLPFAALAEVIISVCCLGNSLEETVKRLKDQDAALPNSAEYQNSDESGDDDYEDSDEYANSVN</sequence>
<dbReference type="InParanoid" id="A0A6C2YLM2"/>
<proteinExistence type="predicted"/>
<dbReference type="InterPro" id="IPR027417">
    <property type="entry name" value="P-loop_NTPase"/>
</dbReference>
<dbReference type="GO" id="GO:0016887">
    <property type="term" value="F:ATP hydrolysis activity"/>
    <property type="evidence" value="ECO:0007669"/>
    <property type="project" value="InterPro"/>
</dbReference>
<feature type="compositionally biased region" description="Acidic residues" evidence="3">
    <location>
        <begin position="282"/>
        <end position="293"/>
    </location>
</feature>
<dbReference type="Pfam" id="PF00004">
    <property type="entry name" value="AAA"/>
    <property type="match status" value="1"/>
</dbReference>
<gene>
    <name evidence="5" type="ORF">GMBLW1_19650</name>
</gene>
<reference evidence="5" key="1">
    <citation type="submission" date="2019-04" db="EMBL/GenBank/DDBJ databases">
        <authorList>
            <consortium name="Science for Life Laboratories"/>
        </authorList>
    </citation>
    <scope>NUCLEOTIDE SEQUENCE</scope>
    <source>
        <strain evidence="5">MBLW1</strain>
    </source>
</reference>
<dbReference type="InterPro" id="IPR050221">
    <property type="entry name" value="26S_Proteasome_ATPase"/>
</dbReference>
<dbReference type="InterPro" id="IPR003959">
    <property type="entry name" value="ATPase_AAA_core"/>
</dbReference>
<dbReference type="Gene3D" id="3.40.50.300">
    <property type="entry name" value="P-loop containing nucleotide triphosphate hydrolases"/>
    <property type="match status" value="1"/>
</dbReference>
<dbReference type="EMBL" id="LR593887">
    <property type="protein sequence ID" value="VTS00072.1"/>
    <property type="molecule type" value="Genomic_DNA"/>
</dbReference>
<keyword evidence="2" id="KW-0067">ATP-binding</keyword>
<evidence type="ECO:0000256" key="3">
    <source>
        <dbReference type="SAM" id="MobiDB-lite"/>
    </source>
</evidence>
<keyword evidence="1" id="KW-0547">Nucleotide-binding</keyword>
<evidence type="ECO:0000313" key="5">
    <source>
        <dbReference type="EMBL" id="VIP01995.1"/>
    </source>
</evidence>
<protein>
    <recommendedName>
        <fullName evidence="4">ATPase AAA-type core domain-containing protein</fullName>
    </recommendedName>
</protein>
<dbReference type="PROSITE" id="PS51257">
    <property type="entry name" value="PROKAR_LIPOPROTEIN"/>
    <property type="match status" value="1"/>
</dbReference>
<evidence type="ECO:0000256" key="1">
    <source>
        <dbReference type="ARBA" id="ARBA00022741"/>
    </source>
</evidence>
<dbReference type="AlphaFoldDB" id="A0A6C2YLM2"/>